<accession>A0A2H1W130</accession>
<dbReference type="EMBL" id="ODYU01005685">
    <property type="protein sequence ID" value="SOQ46789.1"/>
    <property type="molecule type" value="Genomic_DNA"/>
</dbReference>
<proteinExistence type="predicted"/>
<protein>
    <submittedName>
        <fullName evidence="1">SFRICE_038727</fullName>
    </submittedName>
</protein>
<name>A0A2H1W130_SPOFR</name>
<organism evidence="1">
    <name type="scientific">Spodoptera frugiperda</name>
    <name type="common">Fall armyworm</name>
    <dbReference type="NCBI Taxonomy" id="7108"/>
    <lineage>
        <taxon>Eukaryota</taxon>
        <taxon>Metazoa</taxon>
        <taxon>Ecdysozoa</taxon>
        <taxon>Arthropoda</taxon>
        <taxon>Hexapoda</taxon>
        <taxon>Insecta</taxon>
        <taxon>Pterygota</taxon>
        <taxon>Neoptera</taxon>
        <taxon>Endopterygota</taxon>
        <taxon>Lepidoptera</taxon>
        <taxon>Glossata</taxon>
        <taxon>Ditrysia</taxon>
        <taxon>Noctuoidea</taxon>
        <taxon>Noctuidae</taxon>
        <taxon>Amphipyrinae</taxon>
        <taxon>Spodoptera</taxon>
    </lineage>
</organism>
<gene>
    <name evidence="1" type="ORF">SFRICE_038727</name>
</gene>
<reference evidence="1" key="1">
    <citation type="submission" date="2016-07" db="EMBL/GenBank/DDBJ databases">
        <authorList>
            <person name="Bretaudeau A."/>
        </authorList>
    </citation>
    <scope>NUCLEOTIDE SEQUENCE</scope>
    <source>
        <strain evidence="1">Rice</strain>
        <tissue evidence="1">Whole body</tissue>
    </source>
</reference>
<dbReference type="AlphaFoldDB" id="A0A2H1W130"/>
<evidence type="ECO:0000313" key="1">
    <source>
        <dbReference type="EMBL" id="SOQ46789.1"/>
    </source>
</evidence>
<sequence length="106" mass="11812">MAFLLLYKPVNEQTDNLVSNHRRPWTSETLEALHKCVARLLGNRGLGRGVIGPPVTSLTQHKRCFTLVFCEAVVSLRSSRPIRAEAWKSLASNGIIKQLCVLDKGQ</sequence>